<comment type="caution">
    <text evidence="2">The sequence shown here is derived from an EMBL/GenBank/DDBJ whole genome shotgun (WGS) entry which is preliminary data.</text>
</comment>
<dbReference type="Proteomes" id="UP000288058">
    <property type="component" value="Unassembled WGS sequence"/>
</dbReference>
<dbReference type="InterPro" id="IPR001173">
    <property type="entry name" value="Glyco_trans_2-like"/>
</dbReference>
<evidence type="ECO:0000259" key="1">
    <source>
        <dbReference type="Pfam" id="PF00535"/>
    </source>
</evidence>
<name>A0A432Z035_9GAMM</name>
<dbReference type="OrthoDB" id="9808633at2"/>
<accession>A0A432Z035</accession>
<gene>
    <name evidence="2" type="ORF">CWI78_06375</name>
</gene>
<dbReference type="PANTHER" id="PTHR10859">
    <property type="entry name" value="GLYCOSYL TRANSFERASE"/>
    <property type="match status" value="1"/>
</dbReference>
<dbReference type="GO" id="GO:0016740">
    <property type="term" value="F:transferase activity"/>
    <property type="evidence" value="ECO:0007669"/>
    <property type="project" value="UniProtKB-KW"/>
</dbReference>
<keyword evidence="2" id="KW-0808">Transferase</keyword>
<evidence type="ECO:0000313" key="3">
    <source>
        <dbReference type="Proteomes" id="UP000288058"/>
    </source>
</evidence>
<dbReference type="InterPro" id="IPR029044">
    <property type="entry name" value="Nucleotide-diphossugar_trans"/>
</dbReference>
<reference evidence="3" key="1">
    <citation type="journal article" date="2018" name="Front. Microbiol.">
        <title>Genome-Based Analysis Reveals the Taxonomy and Diversity of the Family Idiomarinaceae.</title>
        <authorList>
            <person name="Liu Y."/>
            <person name="Lai Q."/>
            <person name="Shao Z."/>
        </authorList>
    </citation>
    <scope>NUCLEOTIDE SEQUENCE [LARGE SCALE GENOMIC DNA]</scope>
    <source>
        <strain evidence="3">R22</strain>
    </source>
</reference>
<dbReference type="GO" id="GO:0006487">
    <property type="term" value="P:protein N-linked glycosylation"/>
    <property type="evidence" value="ECO:0007669"/>
    <property type="project" value="TreeGrafter"/>
</dbReference>
<dbReference type="SUPFAM" id="SSF53448">
    <property type="entry name" value="Nucleotide-diphospho-sugar transferases"/>
    <property type="match status" value="1"/>
</dbReference>
<dbReference type="Gene3D" id="3.90.550.10">
    <property type="entry name" value="Spore Coat Polysaccharide Biosynthesis Protein SpsA, Chain A"/>
    <property type="match status" value="1"/>
</dbReference>
<dbReference type="RefSeq" id="WP_126781363.1">
    <property type="nucleotide sequence ID" value="NZ_PIQC01000004.1"/>
</dbReference>
<dbReference type="Pfam" id="PF00535">
    <property type="entry name" value="Glycos_transf_2"/>
    <property type="match status" value="1"/>
</dbReference>
<dbReference type="PANTHER" id="PTHR10859:SF91">
    <property type="entry name" value="DOLICHYL-PHOSPHATE BETA-GLUCOSYLTRANSFERASE"/>
    <property type="match status" value="1"/>
</dbReference>
<keyword evidence="3" id="KW-1185">Reference proteome</keyword>
<sequence length="246" mass="28195">MSQYCFLIPIYNHDKTITATVERLLPYELPIIIVDDGSNEHTKEVLAVLAEEHKSLVMLYTQPENSGKGGAVMAGFHLAAEEGFTHALQIDADGQHDSNDIPEFLALSKQNPGALISGYPQYDESIPTSRRIGRKITHFWVHIETLSMQIKDTMCGFRVYPLYQTVGLIKRRHIGTRMDFDIEIMVRLYWAGTPVLFIPTKVIYPQGGQSHFRALQDNLKISWLHTRLFFGMLPRIPLLLLRRFKR</sequence>
<proteinExistence type="predicted"/>
<protein>
    <submittedName>
        <fullName evidence="2">Glycosyl transferase</fullName>
    </submittedName>
</protein>
<dbReference type="AlphaFoldDB" id="A0A432Z035"/>
<dbReference type="EMBL" id="PIQC01000004">
    <property type="protein sequence ID" value="RUO69543.1"/>
    <property type="molecule type" value="Genomic_DNA"/>
</dbReference>
<organism evidence="2 3">
    <name type="scientific">Idiomarina ramblicola</name>
    <dbReference type="NCBI Taxonomy" id="263724"/>
    <lineage>
        <taxon>Bacteria</taxon>
        <taxon>Pseudomonadati</taxon>
        <taxon>Pseudomonadota</taxon>
        <taxon>Gammaproteobacteria</taxon>
        <taxon>Alteromonadales</taxon>
        <taxon>Idiomarinaceae</taxon>
        <taxon>Idiomarina</taxon>
    </lineage>
</organism>
<evidence type="ECO:0000313" key="2">
    <source>
        <dbReference type="EMBL" id="RUO69543.1"/>
    </source>
</evidence>
<feature type="domain" description="Glycosyltransferase 2-like" evidence="1">
    <location>
        <begin position="6"/>
        <end position="133"/>
    </location>
</feature>
<dbReference type="CDD" id="cd04179">
    <property type="entry name" value="DPM_DPG-synthase_like"/>
    <property type="match status" value="1"/>
</dbReference>